<feature type="compositionally biased region" description="Basic and acidic residues" evidence="1">
    <location>
        <begin position="57"/>
        <end position="83"/>
    </location>
</feature>
<sequence length="164" mass="18615">MKVNEEARTKLLETVDGLSDEELNWKASEDEWSVRQVLEHLYLMEGGVTKTIQSQLTKEETHETAGKPIERTVDRSTKVDAPDFAKPGDSFATAAELKDKLKASHTSLQQLEDSVPTEQLKARSYPHPVFGDMSLDQWIPFVGYHELRHIEQIEEVKEAMIAAH</sequence>
<proteinExistence type="predicted"/>
<evidence type="ECO:0000259" key="2">
    <source>
        <dbReference type="Pfam" id="PF12867"/>
    </source>
</evidence>
<dbReference type="Gene3D" id="1.20.120.450">
    <property type="entry name" value="dinb family like domain"/>
    <property type="match status" value="1"/>
</dbReference>
<dbReference type="Pfam" id="PF12867">
    <property type="entry name" value="DinB_2"/>
    <property type="match status" value="1"/>
</dbReference>
<dbReference type="Proteomes" id="UP000659496">
    <property type="component" value="Unassembled WGS sequence"/>
</dbReference>
<gene>
    <name evidence="3" type="ORF">H9659_07440</name>
</gene>
<organism evidence="3 4">
    <name type="scientific">Sporosarcina gallistercoris</name>
    <dbReference type="NCBI Taxonomy" id="2762245"/>
    <lineage>
        <taxon>Bacteria</taxon>
        <taxon>Bacillati</taxon>
        <taxon>Bacillota</taxon>
        <taxon>Bacilli</taxon>
        <taxon>Bacillales</taxon>
        <taxon>Caryophanaceae</taxon>
        <taxon>Sporosarcina</taxon>
    </lineage>
</organism>
<protein>
    <submittedName>
        <fullName evidence="3">DinB family protein</fullName>
    </submittedName>
</protein>
<feature type="domain" description="DinB-like" evidence="2">
    <location>
        <begin position="5"/>
        <end position="153"/>
    </location>
</feature>
<dbReference type="SUPFAM" id="SSF109854">
    <property type="entry name" value="DinB/YfiT-like putative metalloenzymes"/>
    <property type="match status" value="1"/>
</dbReference>
<evidence type="ECO:0000313" key="3">
    <source>
        <dbReference type="EMBL" id="MBD7908157.1"/>
    </source>
</evidence>
<dbReference type="RefSeq" id="WP_191689305.1">
    <property type="nucleotide sequence ID" value="NZ_JACSQY010000004.1"/>
</dbReference>
<reference evidence="3 4" key="1">
    <citation type="submission" date="2020-08" db="EMBL/GenBank/DDBJ databases">
        <title>A Genomic Blueprint of the Chicken Gut Microbiome.</title>
        <authorList>
            <person name="Gilroy R."/>
            <person name="Ravi A."/>
            <person name="Getino M."/>
            <person name="Pursley I."/>
            <person name="Horton D.L."/>
            <person name="Alikhan N.-F."/>
            <person name="Baker D."/>
            <person name="Gharbi K."/>
            <person name="Hall N."/>
            <person name="Watson M."/>
            <person name="Adriaenssens E.M."/>
            <person name="Foster-Nyarko E."/>
            <person name="Jarju S."/>
            <person name="Secka A."/>
            <person name="Antonio M."/>
            <person name="Oren A."/>
            <person name="Chaudhuri R."/>
            <person name="La Ragione R.M."/>
            <person name="Hildebrand F."/>
            <person name="Pallen M.J."/>
        </authorList>
    </citation>
    <scope>NUCLEOTIDE SEQUENCE [LARGE SCALE GENOMIC DNA]</scope>
    <source>
        <strain evidence="3 4">Sa3CUA8</strain>
    </source>
</reference>
<name>A0ABR8PIZ9_9BACL</name>
<comment type="caution">
    <text evidence="3">The sequence shown here is derived from an EMBL/GenBank/DDBJ whole genome shotgun (WGS) entry which is preliminary data.</text>
</comment>
<keyword evidence="4" id="KW-1185">Reference proteome</keyword>
<evidence type="ECO:0000256" key="1">
    <source>
        <dbReference type="SAM" id="MobiDB-lite"/>
    </source>
</evidence>
<dbReference type="EMBL" id="JACSQY010000004">
    <property type="protein sequence ID" value="MBD7908157.1"/>
    <property type="molecule type" value="Genomic_DNA"/>
</dbReference>
<feature type="region of interest" description="Disordered" evidence="1">
    <location>
        <begin position="54"/>
        <end position="87"/>
    </location>
</feature>
<dbReference type="InterPro" id="IPR024775">
    <property type="entry name" value="DinB-like"/>
</dbReference>
<evidence type="ECO:0000313" key="4">
    <source>
        <dbReference type="Proteomes" id="UP000659496"/>
    </source>
</evidence>
<dbReference type="InterPro" id="IPR034660">
    <property type="entry name" value="DinB/YfiT-like"/>
</dbReference>
<accession>A0ABR8PIZ9</accession>